<keyword evidence="4 7" id="KW-1133">Transmembrane helix</keyword>
<keyword evidence="5 7" id="KW-0472">Membrane</keyword>
<dbReference type="InterPro" id="IPR050250">
    <property type="entry name" value="Macrolide_Exporter_MacB"/>
</dbReference>
<evidence type="ECO:0000256" key="5">
    <source>
        <dbReference type="ARBA" id="ARBA00023136"/>
    </source>
</evidence>
<evidence type="ECO:0000256" key="1">
    <source>
        <dbReference type="ARBA" id="ARBA00004651"/>
    </source>
</evidence>
<keyword evidence="11" id="KW-1185">Reference proteome</keyword>
<protein>
    <submittedName>
        <fullName evidence="10">Putative ABC transporter permease YknZ</fullName>
    </submittedName>
</protein>
<proteinExistence type="inferred from homology"/>
<organism evidence="10 11">
    <name type="scientific">Paludisphaera borealis</name>
    <dbReference type="NCBI Taxonomy" id="1387353"/>
    <lineage>
        <taxon>Bacteria</taxon>
        <taxon>Pseudomonadati</taxon>
        <taxon>Planctomycetota</taxon>
        <taxon>Planctomycetia</taxon>
        <taxon>Isosphaerales</taxon>
        <taxon>Isosphaeraceae</taxon>
        <taxon>Paludisphaera</taxon>
    </lineage>
</organism>
<evidence type="ECO:0000313" key="10">
    <source>
        <dbReference type="EMBL" id="APW58964.1"/>
    </source>
</evidence>
<name>A0A1U7CJ49_9BACT</name>
<dbReference type="InterPro" id="IPR003838">
    <property type="entry name" value="ABC3_permease_C"/>
</dbReference>
<feature type="transmembrane region" description="Helical" evidence="7">
    <location>
        <begin position="338"/>
        <end position="360"/>
    </location>
</feature>
<evidence type="ECO:0000256" key="4">
    <source>
        <dbReference type="ARBA" id="ARBA00022989"/>
    </source>
</evidence>
<feature type="domain" description="MacB-like periplasmic core" evidence="9">
    <location>
        <begin position="18"/>
        <end position="221"/>
    </location>
</feature>
<evidence type="ECO:0000259" key="8">
    <source>
        <dbReference type="Pfam" id="PF02687"/>
    </source>
</evidence>
<dbReference type="PANTHER" id="PTHR30572:SF4">
    <property type="entry name" value="ABC TRANSPORTER PERMEASE YTRF"/>
    <property type="match status" value="1"/>
</dbReference>
<evidence type="ECO:0000256" key="3">
    <source>
        <dbReference type="ARBA" id="ARBA00022692"/>
    </source>
</evidence>
<gene>
    <name evidence="10" type="primary">yknZ</name>
    <name evidence="10" type="ORF">BSF38_00377</name>
</gene>
<comment type="similarity">
    <text evidence="6">Belongs to the ABC-4 integral membrane protein family.</text>
</comment>
<evidence type="ECO:0000256" key="6">
    <source>
        <dbReference type="ARBA" id="ARBA00038076"/>
    </source>
</evidence>
<comment type="subcellular location">
    <subcellularLocation>
        <location evidence="1">Cell membrane</location>
        <topology evidence="1">Multi-pass membrane protein</topology>
    </subcellularLocation>
</comment>
<reference evidence="11" key="1">
    <citation type="submission" date="2016-12" db="EMBL/GenBank/DDBJ databases">
        <title>Comparative genomics of four Isosphaeraceae planctomycetes: a common pool of plasmids and glycoside hydrolase genes.</title>
        <authorList>
            <person name="Ivanova A."/>
        </authorList>
    </citation>
    <scope>NUCLEOTIDE SEQUENCE [LARGE SCALE GENOMIC DNA]</scope>
    <source>
        <strain evidence="11">PX4</strain>
    </source>
</reference>
<evidence type="ECO:0000259" key="9">
    <source>
        <dbReference type="Pfam" id="PF12704"/>
    </source>
</evidence>
<dbReference type="KEGG" id="pbor:BSF38_00377"/>
<accession>A0A1U7CJ49</accession>
<dbReference type="Pfam" id="PF12704">
    <property type="entry name" value="MacB_PCD"/>
    <property type="match status" value="1"/>
</dbReference>
<keyword evidence="3 7" id="KW-0812">Transmembrane</keyword>
<evidence type="ECO:0000256" key="2">
    <source>
        <dbReference type="ARBA" id="ARBA00022475"/>
    </source>
</evidence>
<dbReference type="PANTHER" id="PTHR30572">
    <property type="entry name" value="MEMBRANE COMPONENT OF TRANSPORTER-RELATED"/>
    <property type="match status" value="1"/>
</dbReference>
<dbReference type="AlphaFoldDB" id="A0A1U7CJ49"/>
<dbReference type="Proteomes" id="UP000186309">
    <property type="component" value="Chromosome"/>
</dbReference>
<dbReference type="STRING" id="1387353.BSF38_00377"/>
<dbReference type="EMBL" id="CP019082">
    <property type="protein sequence ID" value="APW58964.1"/>
    <property type="molecule type" value="Genomic_DNA"/>
</dbReference>
<feature type="transmembrane region" description="Helical" evidence="7">
    <location>
        <begin position="292"/>
        <end position="318"/>
    </location>
</feature>
<keyword evidence="2" id="KW-1003">Cell membrane</keyword>
<dbReference type="OrthoDB" id="9775474at2"/>
<dbReference type="RefSeq" id="WP_076343208.1">
    <property type="nucleotide sequence ID" value="NZ_CP019082.1"/>
</dbReference>
<dbReference type="Pfam" id="PF02687">
    <property type="entry name" value="FtsX"/>
    <property type="match status" value="1"/>
</dbReference>
<sequence length="374" mass="39886">MRFSTLILRNLFRRRTRTILTAAGLAVAIAAVLDLVGVSWNFERAFMTLYVGKGIDLVVVRAGITNQLSSTLDQKLGDRIREIEGVAAVAPSLMDVVGFEQANIASALINGWESGSLLFRGSHILEGRTFRPDEKNVALLGRVLALNLGKKVGDALDVAGEPYQVIGVYESDSLFESGALIVPLATLQHMMGREGQVTGFVIQARSSAADDVAALRKRIESAIPGVAATPARDQVERDVQLRLVRVMAGATTALAVLLGSVGMLNTMIMTVFERTQEIGVLRALGWKRRRVLSLILGEAVCLGVLGAIMGMILALVGMRCLMLAPTARGFIDPSVPPPVLAFGLVLGLVLSVLGGIYPAVRAAALDPSEALRHE</sequence>
<dbReference type="GO" id="GO:0022857">
    <property type="term" value="F:transmembrane transporter activity"/>
    <property type="evidence" value="ECO:0007669"/>
    <property type="project" value="TreeGrafter"/>
</dbReference>
<dbReference type="GO" id="GO:0005886">
    <property type="term" value="C:plasma membrane"/>
    <property type="evidence" value="ECO:0007669"/>
    <property type="project" value="UniProtKB-SubCell"/>
</dbReference>
<evidence type="ECO:0000313" key="11">
    <source>
        <dbReference type="Proteomes" id="UP000186309"/>
    </source>
</evidence>
<feature type="domain" description="ABC3 transporter permease C-terminal" evidence="8">
    <location>
        <begin position="253"/>
        <end position="366"/>
    </location>
</feature>
<dbReference type="InterPro" id="IPR025857">
    <property type="entry name" value="MacB_PCD"/>
</dbReference>
<evidence type="ECO:0000256" key="7">
    <source>
        <dbReference type="SAM" id="Phobius"/>
    </source>
</evidence>
<feature type="transmembrane region" description="Helical" evidence="7">
    <location>
        <begin position="246"/>
        <end position="272"/>
    </location>
</feature>